<feature type="region of interest" description="Disordered" evidence="1">
    <location>
        <begin position="309"/>
        <end position="339"/>
    </location>
</feature>
<dbReference type="EMBL" id="JAECZO010000055">
    <property type="protein sequence ID" value="KAK7195529.1"/>
    <property type="molecule type" value="Genomic_DNA"/>
</dbReference>
<feature type="compositionally biased region" description="Pro residues" evidence="1">
    <location>
        <begin position="101"/>
        <end position="111"/>
    </location>
</feature>
<keyword evidence="3" id="KW-1185">Reference proteome</keyword>
<dbReference type="AlphaFoldDB" id="A0AAW0EQ70"/>
<evidence type="ECO:0000256" key="1">
    <source>
        <dbReference type="SAM" id="MobiDB-lite"/>
    </source>
</evidence>
<sequence>MLSFLIHECGAAAADLPQLVRLKSLLDAEESGTALSPQTRTPPPAPAPRDSTCLGFLLQRCASTDEVAQCAMLQMLHGLLTDEAHDVRVGGPATAHDSSLPPVPPVPPPPRSTAQHREHAAGTALPDSALPPPLCIPVPIVPGAGDWKGTVALLPSPTVSTQVPPTPCAAAEAVAEVRTSSDAASPKNRPAAVTDTPAGDDGGPVVPSLSERPPARPTHGTPGVAVAAAAAGAAAASPLPPRHPLYVPAYAGRMPRAAADVFATRSSATVRLLAGGAVRPSSAGPRAPRPMSVFAKRFIADMYERVSTPHAGAMSSPIPTQQSSHQPPPPPPAAPSASSLLLATGSGVYAARGRRASSGLARVALHGNTVAARSLPFTPAPPPGRVGGACSQARPVHPVSPRTAAAAETAPATPSAPPARPHSSLPRRDTSAAAADGGALVVVGARIRLPSLPTTRHLPARTVQRPS</sequence>
<feature type="region of interest" description="Disordered" evidence="1">
    <location>
        <begin position="89"/>
        <end position="128"/>
    </location>
</feature>
<comment type="caution">
    <text evidence="2">The sequence shown here is derived from an EMBL/GenBank/DDBJ whole genome shotgun (WGS) entry which is preliminary data.</text>
</comment>
<feature type="region of interest" description="Disordered" evidence="1">
    <location>
        <begin position="374"/>
        <end position="436"/>
    </location>
</feature>
<evidence type="ECO:0000313" key="2">
    <source>
        <dbReference type="EMBL" id="KAK7195529.1"/>
    </source>
</evidence>
<organism evidence="2 3">
    <name type="scientific">Novymonas esmeraldas</name>
    <dbReference type="NCBI Taxonomy" id="1808958"/>
    <lineage>
        <taxon>Eukaryota</taxon>
        <taxon>Discoba</taxon>
        <taxon>Euglenozoa</taxon>
        <taxon>Kinetoplastea</taxon>
        <taxon>Metakinetoplastina</taxon>
        <taxon>Trypanosomatida</taxon>
        <taxon>Trypanosomatidae</taxon>
        <taxon>Novymonas</taxon>
    </lineage>
</organism>
<feature type="compositionally biased region" description="Low complexity" evidence="1">
    <location>
        <begin position="400"/>
        <end position="413"/>
    </location>
</feature>
<evidence type="ECO:0000313" key="3">
    <source>
        <dbReference type="Proteomes" id="UP001430356"/>
    </source>
</evidence>
<reference evidence="2 3" key="1">
    <citation type="journal article" date="2021" name="MBio">
        <title>A New Model Trypanosomatid, Novymonas esmeraldas: Genomic Perception of Its 'Candidatus Pandoraea novymonadis' Endosymbiont.</title>
        <authorList>
            <person name="Zakharova A."/>
            <person name="Saura A."/>
            <person name="Butenko A."/>
            <person name="Podesvova L."/>
            <person name="Warmusova S."/>
            <person name="Kostygov A.Y."/>
            <person name="Nenarokova A."/>
            <person name="Lukes J."/>
            <person name="Opperdoes F.R."/>
            <person name="Yurchenko V."/>
        </authorList>
    </citation>
    <scope>NUCLEOTIDE SEQUENCE [LARGE SCALE GENOMIC DNA]</scope>
    <source>
        <strain evidence="2 3">E262AT.01</strain>
    </source>
</reference>
<feature type="compositionally biased region" description="Low complexity" evidence="1">
    <location>
        <begin position="315"/>
        <end position="325"/>
    </location>
</feature>
<accession>A0AAW0EQ70</accession>
<gene>
    <name evidence="2" type="ORF">NESM_000480900</name>
</gene>
<name>A0AAW0EQ70_9TRYP</name>
<dbReference type="Proteomes" id="UP001430356">
    <property type="component" value="Unassembled WGS sequence"/>
</dbReference>
<protein>
    <submittedName>
        <fullName evidence="2">Uncharacterized protein</fullName>
    </submittedName>
</protein>
<feature type="region of interest" description="Disordered" evidence="1">
    <location>
        <begin position="178"/>
        <end position="222"/>
    </location>
</feature>
<proteinExistence type="predicted"/>